<evidence type="ECO:0000256" key="10">
    <source>
        <dbReference type="RuleBase" id="RU366055"/>
    </source>
</evidence>
<dbReference type="EC" id="3.1.30.-" evidence="10"/>
<dbReference type="GO" id="GO:0006401">
    <property type="term" value="P:RNA catabolic process"/>
    <property type="evidence" value="ECO:0007669"/>
    <property type="project" value="EnsemblFungi"/>
</dbReference>
<dbReference type="GO" id="GO:0006309">
    <property type="term" value="P:apoptotic DNA fragmentation"/>
    <property type="evidence" value="ECO:0007669"/>
    <property type="project" value="EnsemblFungi"/>
</dbReference>
<dbReference type="InterPro" id="IPR044929">
    <property type="entry name" value="DNA/RNA_non-sp_Endonuclease_sf"/>
</dbReference>
<evidence type="ECO:0000256" key="8">
    <source>
        <dbReference type="PIRSR" id="PIRSR640255-1"/>
    </source>
</evidence>
<sequence length="290" mass="32854">MSYKNIFTGVLGAGVLGSIFLKGSSNVPATPAPPPQLTDPVNVDPAKFFKYGFPGPTHDLENRQGFISCYDRRTRNPYWVVEHITAESLKLKNGNRKNVFFKEDEAIPEMFRARLRDYFRSGYDRGHLAPAADFKYSQNAMEESFYLSNVCPQLHDGFNAGYWMYLEQYCRRLAMKYGSLHIVSGPLYLPKKDPVDGKFRVTYEVIGNPPNVAVPTHFFKLLLADNGKLYAGAYVLPNEPIPQSAKLSEFEVPINALERSTGLQFLQKAKYERLPVEDGMIKLIAETVYD</sequence>
<dbReference type="PANTHER" id="PTHR13966:SF5">
    <property type="entry name" value="ENDONUCLEASE G, MITOCHONDRIAL"/>
    <property type="match status" value="1"/>
</dbReference>
<dbReference type="SMART" id="SM00892">
    <property type="entry name" value="Endonuclease_NS"/>
    <property type="match status" value="1"/>
</dbReference>
<dbReference type="GO" id="GO:0006310">
    <property type="term" value="P:DNA recombination"/>
    <property type="evidence" value="ECO:0007669"/>
    <property type="project" value="EnsemblFungi"/>
</dbReference>
<organism evidence="13 14">
    <name type="scientific">Eremothecium cymbalariae (strain CBS 270.75 / DBVPG 7215 / KCTC 17166 / NRRL Y-17582)</name>
    <name type="common">Yeast</name>
    <dbReference type="NCBI Taxonomy" id="931890"/>
    <lineage>
        <taxon>Eukaryota</taxon>
        <taxon>Fungi</taxon>
        <taxon>Dikarya</taxon>
        <taxon>Ascomycota</taxon>
        <taxon>Saccharomycotina</taxon>
        <taxon>Saccharomycetes</taxon>
        <taxon>Saccharomycetales</taxon>
        <taxon>Saccharomycetaceae</taxon>
        <taxon>Eremothecium</taxon>
    </lineage>
</organism>
<dbReference type="OMA" id="YVMPNQV"/>
<dbReference type="SUPFAM" id="SSF54060">
    <property type="entry name" value="His-Me finger endonucleases"/>
    <property type="match status" value="1"/>
</dbReference>
<dbReference type="GO" id="GO:0005743">
    <property type="term" value="C:mitochondrial inner membrane"/>
    <property type="evidence" value="ECO:0007669"/>
    <property type="project" value="EnsemblFungi"/>
</dbReference>
<comment type="cofactor">
    <cofactor evidence="1 10">
        <name>Mg(2+)</name>
        <dbReference type="ChEBI" id="CHEBI:18420"/>
    </cofactor>
</comment>
<dbReference type="eggNOG" id="KOG3721">
    <property type="taxonomic scope" value="Eukaryota"/>
</dbReference>
<dbReference type="GO" id="GO:0003676">
    <property type="term" value="F:nucleic acid binding"/>
    <property type="evidence" value="ECO:0007669"/>
    <property type="project" value="InterPro"/>
</dbReference>
<feature type="active site" description="Proton acceptor" evidence="8">
    <location>
        <position position="127"/>
    </location>
</feature>
<dbReference type="OrthoDB" id="5418055at2759"/>
<feature type="domain" description="DNA/RNA non-specific endonuclease/pyrophosphatase/phosphodiesterase" evidence="12">
    <location>
        <begin position="62"/>
        <end position="272"/>
    </location>
</feature>
<evidence type="ECO:0000256" key="3">
    <source>
        <dbReference type="ARBA" id="ARBA00022722"/>
    </source>
</evidence>
<dbReference type="InterPro" id="IPR020821">
    <property type="entry name" value="ENPP1-3/EXOG-like_nuc-like"/>
</dbReference>
<dbReference type="GeneID" id="11468998"/>
<comment type="similarity">
    <text evidence="2 10">Belongs to the DNA/RNA non-specific endonuclease family.</text>
</comment>
<evidence type="ECO:0000259" key="12">
    <source>
        <dbReference type="SMART" id="SM00892"/>
    </source>
</evidence>
<keyword evidence="14" id="KW-1185">Reference proteome</keyword>
<dbReference type="GO" id="GO:0005829">
    <property type="term" value="C:cytosol"/>
    <property type="evidence" value="ECO:0007669"/>
    <property type="project" value="EnsemblFungi"/>
</dbReference>
<dbReference type="FunCoup" id="G8JRY3">
    <property type="interactions" value="244"/>
</dbReference>
<dbReference type="GO" id="GO:0005634">
    <property type="term" value="C:nucleus"/>
    <property type="evidence" value="ECO:0007669"/>
    <property type="project" value="EnsemblFungi"/>
</dbReference>
<protein>
    <recommendedName>
        <fullName evidence="10">Endonuclease</fullName>
        <ecNumber evidence="10">3.1.30.-</ecNumber>
    </recommendedName>
</protein>
<dbReference type="Gene3D" id="3.40.570.10">
    <property type="entry name" value="Extracellular Endonuclease, subunit A"/>
    <property type="match status" value="1"/>
</dbReference>
<dbReference type="GO" id="GO:0000014">
    <property type="term" value="F:single-stranded DNA endodeoxyribonuclease activity"/>
    <property type="evidence" value="ECO:0007669"/>
    <property type="project" value="EnsemblFungi"/>
</dbReference>
<evidence type="ECO:0000256" key="1">
    <source>
        <dbReference type="ARBA" id="ARBA00001946"/>
    </source>
</evidence>
<evidence type="ECO:0000256" key="2">
    <source>
        <dbReference type="ARBA" id="ARBA00010052"/>
    </source>
</evidence>
<dbReference type="Proteomes" id="UP000006790">
    <property type="component" value="Chromosome 3"/>
</dbReference>
<dbReference type="PROSITE" id="PS01070">
    <property type="entry name" value="NUCLEASE_NON_SPEC"/>
    <property type="match status" value="1"/>
</dbReference>
<dbReference type="KEGG" id="erc:Ecym_3416"/>
<dbReference type="GO" id="GO:0046872">
    <property type="term" value="F:metal ion binding"/>
    <property type="evidence" value="ECO:0007669"/>
    <property type="project" value="UniProtKB-KW"/>
</dbReference>
<dbReference type="Pfam" id="PF01223">
    <property type="entry name" value="Endonuclease_NS"/>
    <property type="match status" value="1"/>
</dbReference>
<dbReference type="CDD" id="cd00091">
    <property type="entry name" value="NUC"/>
    <property type="match status" value="1"/>
</dbReference>
<dbReference type="HOGENOM" id="CLU_055174_0_2_1"/>
<evidence type="ECO:0000313" key="13">
    <source>
        <dbReference type="EMBL" id="AET38902.1"/>
    </source>
</evidence>
<name>G8JRY3_ERECY</name>
<keyword evidence="4 9" id="KW-0479">Metal-binding</keyword>
<feature type="binding site" evidence="9">
    <location>
        <position position="159"/>
    </location>
    <ligand>
        <name>Mg(2+)</name>
        <dbReference type="ChEBI" id="CHEBI:18420"/>
        <note>catalytic</note>
    </ligand>
</feature>
<dbReference type="InParanoid" id="G8JRY3"/>
<feature type="domain" description="ENPP1-3/EXOG-like endonuclease/phosphodiesterase" evidence="11">
    <location>
        <begin position="63"/>
        <end position="272"/>
    </location>
</feature>
<dbReference type="PANTHER" id="PTHR13966">
    <property type="entry name" value="ENDONUCLEASE RELATED"/>
    <property type="match status" value="1"/>
</dbReference>
<gene>
    <name evidence="13" type="ordered locus">Ecym_3416</name>
</gene>
<evidence type="ECO:0000313" key="14">
    <source>
        <dbReference type="Proteomes" id="UP000006790"/>
    </source>
</evidence>
<proteinExistence type="inferred from homology"/>
<evidence type="ECO:0000256" key="5">
    <source>
        <dbReference type="ARBA" id="ARBA00022759"/>
    </source>
</evidence>
<evidence type="ECO:0000256" key="7">
    <source>
        <dbReference type="ARBA" id="ARBA00022842"/>
    </source>
</evidence>
<dbReference type="GO" id="GO:0004529">
    <property type="term" value="F:DNA exonuclease activity"/>
    <property type="evidence" value="ECO:0007669"/>
    <property type="project" value="EnsemblFungi"/>
</dbReference>
<dbReference type="GO" id="GO:0004521">
    <property type="term" value="F:RNA endonuclease activity"/>
    <property type="evidence" value="ECO:0007669"/>
    <property type="project" value="EnsemblFungi"/>
</dbReference>
<dbReference type="AlphaFoldDB" id="G8JRY3"/>
<accession>G8JRY3</accession>
<dbReference type="STRING" id="931890.G8JRY3"/>
<dbReference type="InterPro" id="IPR040255">
    <property type="entry name" value="Non-specific_endonuclease"/>
</dbReference>
<dbReference type="GO" id="GO:0051607">
    <property type="term" value="P:defense response to virus"/>
    <property type="evidence" value="ECO:0007669"/>
    <property type="project" value="EnsemblFungi"/>
</dbReference>
<dbReference type="EMBL" id="CP002499">
    <property type="protein sequence ID" value="AET38902.1"/>
    <property type="molecule type" value="Genomic_DNA"/>
</dbReference>
<dbReference type="InterPro" id="IPR001604">
    <property type="entry name" value="Endo_G_ENPP1-like_dom"/>
</dbReference>
<keyword evidence="5 10" id="KW-0255">Endonuclease</keyword>
<evidence type="ECO:0000256" key="6">
    <source>
        <dbReference type="ARBA" id="ARBA00022801"/>
    </source>
</evidence>
<dbReference type="SMART" id="SM00477">
    <property type="entry name" value="NUC"/>
    <property type="match status" value="1"/>
</dbReference>
<keyword evidence="6 10" id="KW-0378">Hydrolase</keyword>
<keyword evidence="7" id="KW-0460">Magnesium</keyword>
<evidence type="ECO:0000256" key="4">
    <source>
        <dbReference type="ARBA" id="ARBA00022723"/>
    </source>
</evidence>
<dbReference type="InterPro" id="IPR044925">
    <property type="entry name" value="His-Me_finger_sf"/>
</dbReference>
<dbReference type="InterPro" id="IPR018524">
    <property type="entry name" value="DNA/RNA_endonuclease_AS"/>
</dbReference>
<dbReference type="RefSeq" id="XP_003645719.1">
    <property type="nucleotide sequence ID" value="XM_003645671.1"/>
</dbReference>
<evidence type="ECO:0000259" key="11">
    <source>
        <dbReference type="SMART" id="SM00477"/>
    </source>
</evidence>
<reference evidence="14" key="1">
    <citation type="journal article" date="2012" name="G3 (Bethesda)">
        <title>Pichia sorbitophila, an interspecies yeast hybrid reveals early steps of genome resolution following polyploidization.</title>
        <authorList>
            <person name="Leh Louis V."/>
            <person name="Despons L."/>
            <person name="Friedrich A."/>
            <person name="Martin T."/>
            <person name="Durrens P."/>
            <person name="Casaregola S."/>
            <person name="Neuveglise C."/>
            <person name="Fairhead C."/>
            <person name="Marck C."/>
            <person name="Cruz J.A."/>
            <person name="Straub M.L."/>
            <person name="Kugler V."/>
            <person name="Sacerdot C."/>
            <person name="Uzunov Z."/>
            <person name="Thierry A."/>
            <person name="Weiss S."/>
            <person name="Bleykasten C."/>
            <person name="De Montigny J."/>
            <person name="Jacques N."/>
            <person name="Jung P."/>
            <person name="Lemaire M."/>
            <person name="Mallet S."/>
            <person name="Morel G."/>
            <person name="Richard G.F."/>
            <person name="Sarkar A."/>
            <person name="Savel G."/>
            <person name="Schacherer J."/>
            <person name="Seret M.L."/>
            <person name="Talla E."/>
            <person name="Samson G."/>
            <person name="Jubin C."/>
            <person name="Poulain J."/>
            <person name="Vacherie B."/>
            <person name="Barbe V."/>
            <person name="Pelletier E."/>
            <person name="Sherman D.J."/>
            <person name="Westhof E."/>
            <person name="Weissenbach J."/>
            <person name="Baret P.V."/>
            <person name="Wincker P."/>
            <person name="Gaillardin C."/>
            <person name="Dujon B."/>
            <person name="Souciet J.L."/>
        </authorList>
    </citation>
    <scope>NUCLEOTIDE SEQUENCE [LARGE SCALE GENOMIC DNA]</scope>
    <source>
        <strain evidence="14">CBS 270.75 / DBVPG 7215 / KCTC 17166 / NRRL Y-17582</strain>
    </source>
</reference>
<evidence type="ECO:0000256" key="9">
    <source>
        <dbReference type="PIRSR" id="PIRSR640255-2"/>
    </source>
</evidence>
<keyword evidence="3 10" id="KW-0540">Nuclease</keyword>